<gene>
    <name evidence="2" type="ORF">CQ12_04270</name>
</gene>
<name>A0A0R3KIS5_9BRAD</name>
<evidence type="ECO:0000313" key="2">
    <source>
        <dbReference type="EMBL" id="KRQ94749.1"/>
    </source>
</evidence>
<reference evidence="2 3" key="1">
    <citation type="submission" date="2014-03" db="EMBL/GenBank/DDBJ databases">
        <title>Bradyrhizobium valentinum sp. nov., isolated from effective nodules of Lupinus mariae-josephae, a lupine endemic of basic-lime soils in Eastern Spain.</title>
        <authorList>
            <person name="Duran D."/>
            <person name="Rey L."/>
            <person name="Navarro A."/>
            <person name="Busquets A."/>
            <person name="Imperial J."/>
            <person name="Ruiz-Argueso T."/>
        </authorList>
    </citation>
    <scope>NUCLEOTIDE SEQUENCE [LARGE SCALE GENOMIC DNA]</scope>
    <source>
        <strain evidence="2 3">PAC68</strain>
    </source>
</reference>
<sequence length="106" mass="11547">MRIFLSLLAIVTMIGAMQPAIGQVNMQYSGRYGGQYAGQYGGQFSGQYSGRYYGRGSSDQTASPNALDRKLDILGAPVNSGSCGQLYYPSPGTDYVLHDRQGRRCY</sequence>
<organism evidence="2 3">
    <name type="scientific">Bradyrhizobium jicamae</name>
    <dbReference type="NCBI Taxonomy" id="280332"/>
    <lineage>
        <taxon>Bacteria</taxon>
        <taxon>Pseudomonadati</taxon>
        <taxon>Pseudomonadota</taxon>
        <taxon>Alphaproteobacteria</taxon>
        <taxon>Hyphomicrobiales</taxon>
        <taxon>Nitrobacteraceae</taxon>
        <taxon>Bradyrhizobium</taxon>
    </lineage>
</organism>
<accession>A0A0R3KIS5</accession>
<feature type="chain" id="PRO_5006442100" description="Lectin-like protein BA14k" evidence="1">
    <location>
        <begin position="23"/>
        <end position="106"/>
    </location>
</feature>
<dbReference type="OrthoDB" id="8243038at2"/>
<keyword evidence="3" id="KW-1185">Reference proteome</keyword>
<protein>
    <recommendedName>
        <fullName evidence="4">Lectin-like protein BA14k</fullName>
    </recommendedName>
</protein>
<dbReference type="EMBL" id="LLXZ01000215">
    <property type="protein sequence ID" value="KRQ94749.1"/>
    <property type="molecule type" value="Genomic_DNA"/>
</dbReference>
<evidence type="ECO:0000313" key="3">
    <source>
        <dbReference type="Proteomes" id="UP000050863"/>
    </source>
</evidence>
<evidence type="ECO:0008006" key="4">
    <source>
        <dbReference type="Google" id="ProtNLM"/>
    </source>
</evidence>
<keyword evidence="1" id="KW-0732">Signal</keyword>
<dbReference type="Proteomes" id="UP000050863">
    <property type="component" value="Unassembled WGS sequence"/>
</dbReference>
<dbReference type="RefSeq" id="WP_057840221.1">
    <property type="nucleotide sequence ID" value="NZ_LLXZ01000215.1"/>
</dbReference>
<feature type="signal peptide" evidence="1">
    <location>
        <begin position="1"/>
        <end position="22"/>
    </location>
</feature>
<evidence type="ECO:0000256" key="1">
    <source>
        <dbReference type="SAM" id="SignalP"/>
    </source>
</evidence>
<dbReference type="AlphaFoldDB" id="A0A0R3KIS5"/>
<proteinExistence type="predicted"/>
<comment type="caution">
    <text evidence="2">The sequence shown here is derived from an EMBL/GenBank/DDBJ whole genome shotgun (WGS) entry which is preliminary data.</text>
</comment>